<sequence>MNTAMNETLLCFIPKCPQASMIKNYRPICLCNTVYKTMTKIIVNRIKFYLPYIIGPNQASFLSNRKALDNASIVQEYITHFGKMEGKSSNMILKIDLEKAFDRLEWSFIKQTPHAFKFPNTITNLIMSCVSSSTISVIVNGEKTNPFMSTRGIKQGDPLSLYLFILCMEKLSKDIGRNVL</sequence>
<proteinExistence type="predicted"/>
<reference evidence="2" key="2">
    <citation type="submission" date="2025-08" db="UniProtKB">
        <authorList>
            <consortium name="RefSeq"/>
        </authorList>
    </citation>
    <scope>IDENTIFICATION</scope>
    <source>
        <tissue evidence="2">Leaf</tissue>
    </source>
</reference>
<name>A0AC58U3Q1_TOBAC</name>
<gene>
    <name evidence="2" type="primary">LOC142178458</name>
</gene>
<reference evidence="1" key="1">
    <citation type="journal article" date="2014" name="Nat. Commun.">
        <title>The tobacco genome sequence and its comparison with those of tomato and potato.</title>
        <authorList>
            <person name="Sierro N."/>
            <person name="Battey J.N."/>
            <person name="Ouadi S."/>
            <person name="Bakaher N."/>
            <person name="Bovet L."/>
            <person name="Willig A."/>
            <person name="Goepfert S."/>
            <person name="Peitsch M.C."/>
            <person name="Ivanov N.V."/>
        </authorList>
    </citation>
    <scope>NUCLEOTIDE SEQUENCE [LARGE SCALE GENOMIC DNA]</scope>
</reference>
<accession>A0AC58U3Q1</accession>
<keyword evidence="1" id="KW-1185">Reference proteome</keyword>
<dbReference type="Proteomes" id="UP000790787">
    <property type="component" value="Chromosome 3"/>
</dbReference>
<organism evidence="1 2">
    <name type="scientific">Nicotiana tabacum</name>
    <name type="common">Common tobacco</name>
    <dbReference type="NCBI Taxonomy" id="4097"/>
    <lineage>
        <taxon>Eukaryota</taxon>
        <taxon>Viridiplantae</taxon>
        <taxon>Streptophyta</taxon>
        <taxon>Embryophyta</taxon>
        <taxon>Tracheophyta</taxon>
        <taxon>Spermatophyta</taxon>
        <taxon>Magnoliopsida</taxon>
        <taxon>eudicotyledons</taxon>
        <taxon>Gunneridae</taxon>
        <taxon>Pentapetalae</taxon>
        <taxon>asterids</taxon>
        <taxon>lamiids</taxon>
        <taxon>Solanales</taxon>
        <taxon>Solanaceae</taxon>
        <taxon>Nicotianoideae</taxon>
        <taxon>Nicotianeae</taxon>
        <taxon>Nicotiana</taxon>
    </lineage>
</organism>
<evidence type="ECO:0000313" key="2">
    <source>
        <dbReference type="RefSeq" id="XP_075104108.1"/>
    </source>
</evidence>
<dbReference type="RefSeq" id="XP_075104108.1">
    <property type="nucleotide sequence ID" value="XM_075248007.1"/>
</dbReference>
<evidence type="ECO:0000313" key="1">
    <source>
        <dbReference type="Proteomes" id="UP000790787"/>
    </source>
</evidence>
<protein>
    <submittedName>
        <fullName evidence="2">Secreted RxLR effector protein 78-like</fullName>
    </submittedName>
</protein>